<protein>
    <submittedName>
        <fullName evidence="9">Biopolymer transport protein ExbD/TolR</fullName>
    </submittedName>
</protein>
<dbReference type="AlphaFoldDB" id="A0A518K0V6"/>
<proteinExistence type="inferred from homology"/>
<evidence type="ECO:0000256" key="1">
    <source>
        <dbReference type="ARBA" id="ARBA00004162"/>
    </source>
</evidence>
<dbReference type="PANTHER" id="PTHR30558">
    <property type="entry name" value="EXBD MEMBRANE COMPONENT OF PMF-DRIVEN MACROMOLECULE IMPORT SYSTEM"/>
    <property type="match status" value="1"/>
</dbReference>
<comment type="subcellular location">
    <subcellularLocation>
        <location evidence="1">Cell membrane</location>
        <topology evidence="1">Single-pass membrane protein</topology>
    </subcellularLocation>
    <subcellularLocation>
        <location evidence="7">Cell membrane</location>
        <topology evidence="7">Single-pass type II membrane protein</topology>
    </subcellularLocation>
</comment>
<reference evidence="9 10" key="1">
    <citation type="submission" date="2019-02" db="EMBL/GenBank/DDBJ databases">
        <title>Deep-cultivation of Planctomycetes and their phenomic and genomic characterization uncovers novel biology.</title>
        <authorList>
            <person name="Wiegand S."/>
            <person name="Jogler M."/>
            <person name="Boedeker C."/>
            <person name="Pinto D."/>
            <person name="Vollmers J."/>
            <person name="Rivas-Marin E."/>
            <person name="Kohn T."/>
            <person name="Peeters S.H."/>
            <person name="Heuer A."/>
            <person name="Rast P."/>
            <person name="Oberbeckmann S."/>
            <person name="Bunk B."/>
            <person name="Jeske O."/>
            <person name="Meyerdierks A."/>
            <person name="Storesund J.E."/>
            <person name="Kallscheuer N."/>
            <person name="Luecker S."/>
            <person name="Lage O.M."/>
            <person name="Pohl T."/>
            <person name="Merkel B.J."/>
            <person name="Hornburger P."/>
            <person name="Mueller R.-W."/>
            <person name="Bruemmer F."/>
            <person name="Labrenz M."/>
            <person name="Spormann A.M."/>
            <person name="Op den Camp H."/>
            <person name="Overmann J."/>
            <person name="Amann R."/>
            <person name="Jetten M.S.M."/>
            <person name="Mascher T."/>
            <person name="Medema M.H."/>
            <person name="Devos D.P."/>
            <person name="Kaster A.-K."/>
            <person name="Ovreas L."/>
            <person name="Rohde M."/>
            <person name="Galperin M.Y."/>
            <person name="Jogler C."/>
        </authorList>
    </citation>
    <scope>NUCLEOTIDE SEQUENCE [LARGE SCALE GENOMIC DNA]</scope>
    <source>
        <strain evidence="9 10">Poly24</strain>
    </source>
</reference>
<dbReference type="RefSeq" id="WP_145101875.1">
    <property type="nucleotide sequence ID" value="NZ_CP036348.1"/>
</dbReference>
<dbReference type="GO" id="GO:0015031">
    <property type="term" value="P:protein transport"/>
    <property type="evidence" value="ECO:0007669"/>
    <property type="project" value="UniProtKB-KW"/>
</dbReference>
<keyword evidence="6 8" id="KW-0472">Membrane</keyword>
<comment type="similarity">
    <text evidence="2 7">Belongs to the ExbD/TolR family.</text>
</comment>
<evidence type="ECO:0000313" key="10">
    <source>
        <dbReference type="Proteomes" id="UP000315082"/>
    </source>
</evidence>
<evidence type="ECO:0000256" key="5">
    <source>
        <dbReference type="ARBA" id="ARBA00022989"/>
    </source>
</evidence>
<dbReference type="Pfam" id="PF02472">
    <property type="entry name" value="ExbD"/>
    <property type="match status" value="1"/>
</dbReference>
<gene>
    <name evidence="9" type="ORF">Poly24_51210</name>
</gene>
<keyword evidence="7" id="KW-0813">Transport</keyword>
<evidence type="ECO:0000256" key="2">
    <source>
        <dbReference type="ARBA" id="ARBA00005811"/>
    </source>
</evidence>
<dbReference type="GO" id="GO:0005886">
    <property type="term" value="C:plasma membrane"/>
    <property type="evidence" value="ECO:0007669"/>
    <property type="project" value="UniProtKB-SubCell"/>
</dbReference>
<organism evidence="9 10">
    <name type="scientific">Rosistilla carotiformis</name>
    <dbReference type="NCBI Taxonomy" id="2528017"/>
    <lineage>
        <taxon>Bacteria</taxon>
        <taxon>Pseudomonadati</taxon>
        <taxon>Planctomycetota</taxon>
        <taxon>Planctomycetia</taxon>
        <taxon>Pirellulales</taxon>
        <taxon>Pirellulaceae</taxon>
        <taxon>Rosistilla</taxon>
    </lineage>
</organism>
<dbReference type="OrthoDB" id="292474at2"/>
<keyword evidence="4 7" id="KW-0812">Transmembrane</keyword>
<keyword evidence="3" id="KW-1003">Cell membrane</keyword>
<accession>A0A518K0V6</accession>
<evidence type="ECO:0000256" key="7">
    <source>
        <dbReference type="RuleBase" id="RU003879"/>
    </source>
</evidence>
<evidence type="ECO:0000313" key="9">
    <source>
        <dbReference type="EMBL" id="QDV71385.1"/>
    </source>
</evidence>
<evidence type="ECO:0000256" key="8">
    <source>
        <dbReference type="SAM" id="Phobius"/>
    </source>
</evidence>
<dbReference type="Proteomes" id="UP000315082">
    <property type="component" value="Chromosome"/>
</dbReference>
<keyword evidence="5 8" id="KW-1133">Transmembrane helix</keyword>
<dbReference type="GO" id="GO:0022857">
    <property type="term" value="F:transmembrane transporter activity"/>
    <property type="evidence" value="ECO:0007669"/>
    <property type="project" value="InterPro"/>
</dbReference>
<dbReference type="KEGG" id="rcf:Poly24_51210"/>
<dbReference type="EMBL" id="CP036348">
    <property type="protein sequence ID" value="QDV71385.1"/>
    <property type="molecule type" value="Genomic_DNA"/>
</dbReference>
<keyword evidence="10" id="KW-1185">Reference proteome</keyword>
<sequence>MSMTCPQCGFQTHGVRCENCGADLPNADAIPVDAAPLAAEPIEIEATVDSIDAEGIEAAEADTPATETASSVETTATAHHHGHAMAEAVNATNFGIEEEVAPDDLEMRGKIRDDSELDMTPMVDVTFLLLIFFMVTASFSLQKSITMPRDQSDAPSTNQQDEPEEEIDLVTVQIDEFNSFTVLAADWEREVPGKQNLIRALKEAKPESEARLKIEVHEDAVIEAVVDAMDAGAEVGFSEIQKSEVKG</sequence>
<evidence type="ECO:0000256" key="6">
    <source>
        <dbReference type="ARBA" id="ARBA00023136"/>
    </source>
</evidence>
<keyword evidence="7" id="KW-0653">Protein transport</keyword>
<evidence type="ECO:0000256" key="3">
    <source>
        <dbReference type="ARBA" id="ARBA00022475"/>
    </source>
</evidence>
<evidence type="ECO:0000256" key="4">
    <source>
        <dbReference type="ARBA" id="ARBA00022692"/>
    </source>
</evidence>
<dbReference type="PANTHER" id="PTHR30558:SF3">
    <property type="entry name" value="BIOPOLYMER TRANSPORT PROTEIN EXBD-RELATED"/>
    <property type="match status" value="1"/>
</dbReference>
<name>A0A518K0V6_9BACT</name>
<feature type="transmembrane region" description="Helical" evidence="8">
    <location>
        <begin position="122"/>
        <end position="141"/>
    </location>
</feature>
<dbReference type="InterPro" id="IPR003400">
    <property type="entry name" value="ExbD"/>
</dbReference>